<name>A0A1I5TZD1_9EURY</name>
<gene>
    <name evidence="3" type="ORF">SAMN05216277_11125</name>
</gene>
<dbReference type="GO" id="GO:0080120">
    <property type="term" value="P:CAAX-box protein maturation"/>
    <property type="evidence" value="ECO:0007669"/>
    <property type="project" value="UniProtKB-ARBA"/>
</dbReference>
<accession>A0A1I5TZD1</accession>
<feature type="transmembrane region" description="Helical" evidence="1">
    <location>
        <begin position="230"/>
        <end position="250"/>
    </location>
</feature>
<keyword evidence="1" id="KW-1133">Transmembrane helix</keyword>
<feature type="transmembrane region" description="Helical" evidence="1">
    <location>
        <begin position="18"/>
        <end position="44"/>
    </location>
</feature>
<keyword evidence="1" id="KW-0812">Transmembrane</keyword>
<dbReference type="Proteomes" id="UP000183769">
    <property type="component" value="Unassembled WGS sequence"/>
</dbReference>
<evidence type="ECO:0000259" key="2">
    <source>
        <dbReference type="Pfam" id="PF02517"/>
    </source>
</evidence>
<evidence type="ECO:0000313" key="3">
    <source>
        <dbReference type="EMBL" id="SFP88271.1"/>
    </source>
</evidence>
<evidence type="ECO:0000313" key="4">
    <source>
        <dbReference type="Proteomes" id="UP000183769"/>
    </source>
</evidence>
<dbReference type="AlphaFoldDB" id="A0A1I5TZD1"/>
<evidence type="ECO:0000256" key="1">
    <source>
        <dbReference type="SAM" id="Phobius"/>
    </source>
</evidence>
<dbReference type="EMBL" id="FOXI01000011">
    <property type="protein sequence ID" value="SFP88271.1"/>
    <property type="molecule type" value="Genomic_DNA"/>
</dbReference>
<feature type="transmembrane region" description="Helical" evidence="1">
    <location>
        <begin position="203"/>
        <end position="223"/>
    </location>
</feature>
<feature type="transmembrane region" description="Helical" evidence="1">
    <location>
        <begin position="56"/>
        <end position="80"/>
    </location>
</feature>
<protein>
    <recommendedName>
        <fullName evidence="2">CAAX prenyl protease 2/Lysostaphin resistance protein A-like domain-containing protein</fullName>
    </recommendedName>
</protein>
<feature type="domain" description="CAAX prenyl protease 2/Lysostaphin resistance protein A-like" evidence="2">
    <location>
        <begin position="147"/>
        <end position="242"/>
    </location>
</feature>
<feature type="transmembrane region" description="Helical" evidence="1">
    <location>
        <begin position="178"/>
        <end position="197"/>
    </location>
</feature>
<sequence length="255" mass="26165">MSAPDEDRAVSDAPGRPIALVIALTLAVGGLVVSTITGLVGTLLGALVGASTNPDAAVPALVGVLLVTAEAGFVVVGYAFRQTDDGAAIVVDWIDRHGSRLRDAALVVGATVALVAFNRAAFAVGSLLGVDPVTAVSAPDELSVAVLAFMLPAMLLAVGPAEEYLFRGVVQGYLRRSFSPWGAVGWSALLFALVHLPNLLANLEAGIVSVPVWLAIGVVLGWLYERTGALLVPVLVHGLYNAAVITLLFAELGIV</sequence>
<feature type="transmembrane region" description="Helical" evidence="1">
    <location>
        <begin position="142"/>
        <end position="166"/>
    </location>
</feature>
<dbReference type="PANTHER" id="PTHR36435:SF1">
    <property type="entry name" value="CAAX AMINO TERMINAL PROTEASE FAMILY PROTEIN"/>
    <property type="match status" value="1"/>
</dbReference>
<organism evidence="3 4">
    <name type="scientific">Halolamina pelagica</name>
    <dbReference type="NCBI Taxonomy" id="699431"/>
    <lineage>
        <taxon>Archaea</taxon>
        <taxon>Methanobacteriati</taxon>
        <taxon>Methanobacteriota</taxon>
        <taxon>Stenosarchaea group</taxon>
        <taxon>Halobacteria</taxon>
        <taxon>Halobacteriales</taxon>
        <taxon>Haloferacaceae</taxon>
    </lineage>
</organism>
<dbReference type="GO" id="GO:0004175">
    <property type="term" value="F:endopeptidase activity"/>
    <property type="evidence" value="ECO:0007669"/>
    <property type="project" value="UniProtKB-ARBA"/>
</dbReference>
<keyword evidence="4" id="KW-1185">Reference proteome</keyword>
<feature type="transmembrane region" description="Helical" evidence="1">
    <location>
        <begin position="101"/>
        <end position="122"/>
    </location>
</feature>
<reference evidence="4" key="1">
    <citation type="submission" date="2016-10" db="EMBL/GenBank/DDBJ databases">
        <authorList>
            <person name="Varghese N."/>
            <person name="Submissions S."/>
        </authorList>
    </citation>
    <scope>NUCLEOTIDE SEQUENCE [LARGE SCALE GENOMIC DNA]</scope>
    <source>
        <strain evidence="4">CGMCC 1.10329</strain>
    </source>
</reference>
<dbReference type="PANTHER" id="PTHR36435">
    <property type="entry name" value="SLR1288 PROTEIN"/>
    <property type="match status" value="1"/>
</dbReference>
<keyword evidence="1" id="KW-0472">Membrane</keyword>
<dbReference type="InterPro" id="IPR003675">
    <property type="entry name" value="Rce1/LyrA-like_dom"/>
</dbReference>
<proteinExistence type="predicted"/>
<dbReference type="InterPro" id="IPR052710">
    <property type="entry name" value="CAAX_protease"/>
</dbReference>
<dbReference type="Pfam" id="PF02517">
    <property type="entry name" value="Rce1-like"/>
    <property type="match status" value="1"/>
</dbReference>